<comment type="caution">
    <text evidence="2">The sequence shown here is derived from an EMBL/GenBank/DDBJ whole genome shotgun (WGS) entry which is preliminary data.</text>
</comment>
<evidence type="ECO:0008006" key="4">
    <source>
        <dbReference type="Google" id="ProtNLM"/>
    </source>
</evidence>
<evidence type="ECO:0000313" key="3">
    <source>
        <dbReference type="Proteomes" id="UP000605568"/>
    </source>
</evidence>
<accession>A0ABQ3MFD7</accession>
<reference evidence="3" key="1">
    <citation type="journal article" date="2019" name="Int. J. Syst. Evol. Microbiol.">
        <title>The Global Catalogue of Microorganisms (GCM) 10K type strain sequencing project: providing services to taxonomists for standard genome sequencing and annotation.</title>
        <authorList>
            <consortium name="The Broad Institute Genomics Platform"/>
            <consortium name="The Broad Institute Genome Sequencing Center for Infectious Disease"/>
            <person name="Wu L."/>
            <person name="Ma J."/>
        </authorList>
    </citation>
    <scope>NUCLEOTIDE SEQUENCE [LARGE SCALE GENOMIC DNA]</scope>
    <source>
        <strain evidence="3">CGMCC 4.7367</strain>
    </source>
</reference>
<evidence type="ECO:0000256" key="1">
    <source>
        <dbReference type="SAM" id="Phobius"/>
    </source>
</evidence>
<keyword evidence="3" id="KW-1185">Reference proteome</keyword>
<protein>
    <recommendedName>
        <fullName evidence="4">SoxR reducing system RseC family protein</fullName>
    </recommendedName>
</protein>
<sequence length="197" mass="21554">MQAPMSRQDRAPTVEDMARDKVAEIRINPRTVRIGHQVYPLANISRVQTLEVRWGGRLATSYPVKAIAVLLVLFALVSGAIVVLVPALGVGGRALTTQLLMGAMALFGVSTAYFVLLFLYRLLLRRKHYALLLEASGTQYTALSGTDLAELHRIEAEIVNAIEKPPTREHVVEVHGDLVLGNQTKQTGSGSRMTINN</sequence>
<keyword evidence="1" id="KW-0812">Transmembrane</keyword>
<dbReference type="SUPFAM" id="SSF82866">
    <property type="entry name" value="Multidrug efflux transporter AcrB transmembrane domain"/>
    <property type="match status" value="1"/>
</dbReference>
<name>A0ABQ3MFD7_9PSEU</name>
<feature type="transmembrane region" description="Helical" evidence="1">
    <location>
        <begin position="99"/>
        <end position="120"/>
    </location>
</feature>
<evidence type="ECO:0000313" key="2">
    <source>
        <dbReference type="EMBL" id="GHH41547.1"/>
    </source>
</evidence>
<dbReference type="EMBL" id="BNAR01000005">
    <property type="protein sequence ID" value="GHH41547.1"/>
    <property type="molecule type" value="Genomic_DNA"/>
</dbReference>
<keyword evidence="1" id="KW-0472">Membrane</keyword>
<proteinExistence type="predicted"/>
<dbReference type="Proteomes" id="UP000605568">
    <property type="component" value="Unassembled WGS sequence"/>
</dbReference>
<gene>
    <name evidence="2" type="ORF">GCM10017774_36340</name>
</gene>
<feature type="transmembrane region" description="Helical" evidence="1">
    <location>
        <begin position="66"/>
        <end position="87"/>
    </location>
</feature>
<dbReference type="InterPro" id="IPR045629">
    <property type="entry name" value="DUF6232"/>
</dbReference>
<organism evidence="2 3">
    <name type="scientific">Lentzea cavernae</name>
    <dbReference type="NCBI Taxonomy" id="2020703"/>
    <lineage>
        <taxon>Bacteria</taxon>
        <taxon>Bacillati</taxon>
        <taxon>Actinomycetota</taxon>
        <taxon>Actinomycetes</taxon>
        <taxon>Pseudonocardiales</taxon>
        <taxon>Pseudonocardiaceae</taxon>
        <taxon>Lentzea</taxon>
    </lineage>
</organism>
<dbReference type="Pfam" id="PF19744">
    <property type="entry name" value="DUF6232"/>
    <property type="match status" value="1"/>
</dbReference>
<keyword evidence="1" id="KW-1133">Transmembrane helix</keyword>